<proteinExistence type="predicted"/>
<feature type="signal peptide" evidence="1">
    <location>
        <begin position="1"/>
        <end position="18"/>
    </location>
</feature>
<gene>
    <name evidence="2" type="ORF">HMPREF9456_01539</name>
</gene>
<dbReference type="AlphaFoldDB" id="F8X0Z4"/>
<dbReference type="RefSeq" id="WP_006842910.1">
    <property type="nucleotide sequence ID" value="NZ_AQWJ01000003.1"/>
</dbReference>
<accession>F8X0Z4</accession>
<evidence type="ECO:0000256" key="1">
    <source>
        <dbReference type="SAM" id="SignalP"/>
    </source>
</evidence>
<dbReference type="EMBL" id="ADLW01000006">
    <property type="protein sequence ID" value="EGK03472.1"/>
    <property type="molecule type" value="Genomic_DNA"/>
</dbReference>
<feature type="chain" id="PRO_5003380023" evidence="1">
    <location>
        <begin position="19"/>
        <end position="122"/>
    </location>
</feature>
<keyword evidence="1" id="KW-0732">Signal</keyword>
<name>F8X0Z4_9BACT</name>
<keyword evidence="3" id="KW-1185">Reference proteome</keyword>
<sequence length="122" mass="13863">MKKLFIGLFMLISVGASAQWATYTPQTTPSVTLPSRNQQRSPQTTQVTGYQYDSYAKKWYRIGLKITVKEGLGRADIISVVGIREDKYWKDIQPLIAGSINDKESEFSYYVNLTGGTVYFNY</sequence>
<organism evidence="2 3">
    <name type="scientific">Dysgonomonas mossii DSM 22836</name>
    <dbReference type="NCBI Taxonomy" id="742767"/>
    <lineage>
        <taxon>Bacteria</taxon>
        <taxon>Pseudomonadati</taxon>
        <taxon>Bacteroidota</taxon>
        <taxon>Bacteroidia</taxon>
        <taxon>Bacteroidales</taxon>
        <taxon>Dysgonomonadaceae</taxon>
        <taxon>Dysgonomonas</taxon>
    </lineage>
</organism>
<dbReference type="GeneID" id="78082192"/>
<evidence type="ECO:0000313" key="3">
    <source>
        <dbReference type="Proteomes" id="UP000006420"/>
    </source>
</evidence>
<dbReference type="Proteomes" id="UP000006420">
    <property type="component" value="Unassembled WGS sequence"/>
</dbReference>
<dbReference type="HOGENOM" id="CLU_2023075_0_0_10"/>
<reference evidence="2 3" key="1">
    <citation type="submission" date="2011-04" db="EMBL/GenBank/DDBJ databases">
        <title>The Genome Sequence of Dysgonomonas mossii DSM 22836.</title>
        <authorList>
            <consortium name="The Broad Institute Genome Sequencing Platform"/>
            <person name="Earl A."/>
            <person name="Ward D."/>
            <person name="Feldgarden M."/>
            <person name="Gevers D."/>
            <person name="Pudlo N."/>
            <person name="Martens E."/>
            <person name="Allen-Vercoe E."/>
            <person name="Young S.K."/>
            <person name="Zeng Q."/>
            <person name="Gargeya S."/>
            <person name="Fitzgerald M."/>
            <person name="Haas B."/>
            <person name="Abouelleil A."/>
            <person name="Alvarado L."/>
            <person name="Arachchi H.M."/>
            <person name="Berlin A."/>
            <person name="Brown A."/>
            <person name="Chapman S.B."/>
            <person name="Chen Z."/>
            <person name="Dunbar C."/>
            <person name="Freedman E."/>
            <person name="Gearin G."/>
            <person name="Gellesch M."/>
            <person name="Goldberg J."/>
            <person name="Griggs A."/>
            <person name="Gujja S."/>
            <person name="Heiman D."/>
            <person name="Howarth C."/>
            <person name="Larson L."/>
            <person name="Lui A."/>
            <person name="MacDonald P.J.P."/>
            <person name="Mehta T."/>
            <person name="Montmayeur A."/>
            <person name="Murphy C."/>
            <person name="Neiman D."/>
            <person name="Pearson M."/>
            <person name="Priest M."/>
            <person name="Roberts A."/>
            <person name="Saif S."/>
            <person name="Shea T."/>
            <person name="Shenoy N."/>
            <person name="Sisk P."/>
            <person name="Stolte C."/>
            <person name="Sykes S."/>
            <person name="Yandava C."/>
            <person name="Wortman J."/>
            <person name="Nusbaum C."/>
            <person name="Birren B."/>
        </authorList>
    </citation>
    <scope>NUCLEOTIDE SEQUENCE [LARGE SCALE GENOMIC DNA]</scope>
    <source>
        <strain evidence="2 3">DSM 22836</strain>
    </source>
</reference>
<evidence type="ECO:0000313" key="2">
    <source>
        <dbReference type="EMBL" id="EGK03472.1"/>
    </source>
</evidence>
<comment type="caution">
    <text evidence="2">The sequence shown here is derived from an EMBL/GenBank/DDBJ whole genome shotgun (WGS) entry which is preliminary data.</text>
</comment>
<protein>
    <submittedName>
        <fullName evidence="2">Uncharacterized protein</fullName>
    </submittedName>
</protein>